<dbReference type="InterPro" id="IPR028098">
    <property type="entry name" value="Glyco_trans_4-like_N"/>
</dbReference>
<keyword evidence="3" id="KW-0808">Transferase</keyword>
<dbReference type="FunCoup" id="A0A1B1YXU7">
    <property type="interactions" value="38"/>
</dbReference>
<dbReference type="Proteomes" id="UP000092952">
    <property type="component" value="Chromosome"/>
</dbReference>
<dbReference type="STRING" id="1810504.PG2T_04110"/>
<dbReference type="AlphaFoldDB" id="A0A1B1YXU7"/>
<proteinExistence type="predicted"/>
<dbReference type="CDD" id="cd03811">
    <property type="entry name" value="GT4_GT28_WabH-like"/>
    <property type="match status" value="1"/>
</dbReference>
<feature type="domain" description="Glycosyltransferase subfamily 4-like N-terminal" evidence="2">
    <location>
        <begin position="16"/>
        <end position="171"/>
    </location>
</feature>
<gene>
    <name evidence="3" type="ORF">PG2T_04110</name>
</gene>
<evidence type="ECO:0000313" key="4">
    <source>
        <dbReference type="Proteomes" id="UP000092952"/>
    </source>
</evidence>
<evidence type="ECO:0000259" key="1">
    <source>
        <dbReference type="Pfam" id="PF00534"/>
    </source>
</evidence>
<dbReference type="InterPro" id="IPR001296">
    <property type="entry name" value="Glyco_trans_1"/>
</dbReference>
<dbReference type="Gene3D" id="3.40.50.2000">
    <property type="entry name" value="Glycogen Phosphorylase B"/>
    <property type="match status" value="2"/>
</dbReference>
<keyword evidence="4" id="KW-1185">Reference proteome</keyword>
<reference evidence="4" key="1">
    <citation type="submission" date="2016-03" db="EMBL/GenBank/DDBJ databases">
        <title>Complete genome sequence of Solimmundus cernigliae, representing a novel lineage of polycyclic aromatic hydrocarbon degraders within the Gammaproteobacteria.</title>
        <authorList>
            <person name="Singleton D.R."/>
            <person name="Dickey A.N."/>
            <person name="Scholl E.H."/>
            <person name="Wright F.A."/>
            <person name="Aitken M.D."/>
        </authorList>
    </citation>
    <scope>NUCLEOTIDE SEQUENCE [LARGE SCALE GENOMIC DNA]</scope>
    <source>
        <strain evidence="4">TR3.2</strain>
    </source>
</reference>
<feature type="domain" description="Glycosyl transferase family 1" evidence="1">
    <location>
        <begin position="194"/>
        <end position="343"/>
    </location>
</feature>
<dbReference type="KEGG" id="gbi:PG2T_04110"/>
<evidence type="ECO:0000259" key="2">
    <source>
        <dbReference type="Pfam" id="PF13579"/>
    </source>
</evidence>
<accession>A0A1B1YXU7</accession>
<protein>
    <submittedName>
        <fullName evidence="3">Glycosyl transferase</fullName>
    </submittedName>
</protein>
<dbReference type="Pfam" id="PF00534">
    <property type="entry name" value="Glycos_transf_1"/>
    <property type="match status" value="1"/>
</dbReference>
<dbReference type="InParanoid" id="A0A1B1YXU7"/>
<dbReference type="GO" id="GO:0016757">
    <property type="term" value="F:glycosyltransferase activity"/>
    <property type="evidence" value="ECO:0007669"/>
    <property type="project" value="TreeGrafter"/>
</dbReference>
<dbReference type="PANTHER" id="PTHR12526">
    <property type="entry name" value="GLYCOSYLTRANSFERASE"/>
    <property type="match status" value="1"/>
</dbReference>
<name>A0A1B1YXU7_9GAMM</name>
<organism evidence="3 4">
    <name type="scientific">Immundisolibacter cernigliae</name>
    <dbReference type="NCBI Taxonomy" id="1810504"/>
    <lineage>
        <taxon>Bacteria</taxon>
        <taxon>Pseudomonadati</taxon>
        <taxon>Pseudomonadota</taxon>
        <taxon>Gammaproteobacteria</taxon>
        <taxon>Immundisolibacterales</taxon>
        <taxon>Immundisolibacteraceae</taxon>
        <taxon>Immundisolibacter</taxon>
    </lineage>
</organism>
<dbReference type="SUPFAM" id="SSF53756">
    <property type="entry name" value="UDP-Glycosyltransferase/glycogen phosphorylase"/>
    <property type="match status" value="1"/>
</dbReference>
<evidence type="ECO:0000313" key="3">
    <source>
        <dbReference type="EMBL" id="ANX05483.1"/>
    </source>
</evidence>
<sequence>MPPPDLAVLLATSGHSGVDRVMGNLLAAWGEAGLCIDLLGIHGHGPHIDPLPPGVRRVPLPARHVSTALPALLRYLRRVRPPLLLTDKDRVNRLALLAAALTGGHTPVAVRLGTTVSVNLAGRGAVERRVQRLSMRHLYPRAAAVLVPSRGAADDLAAFAGLPRERIRVVPSPVLTADLASRMAQPPQGVDWPPDGPPTVLGIGELCARKDFETLIRAFADLRAARPCRLVILGEGRQRTRLEALVTQLGLGGHVQLPGFVANPYPHLARAALFVLASRCEGMPVALIEALACGAPVVSTDCPSGPRELLQDGQIGPLVPVGDVAALTRAMAATLAAPPPRAVLQGAAAPYAARRAAGAYLAALGRPLPAALE</sequence>
<dbReference type="PANTHER" id="PTHR12526:SF635">
    <property type="entry name" value="GLYCOSYL TRANSFERASE GROUP 1"/>
    <property type="match status" value="1"/>
</dbReference>
<dbReference type="Pfam" id="PF13579">
    <property type="entry name" value="Glyco_trans_4_4"/>
    <property type="match status" value="1"/>
</dbReference>
<dbReference type="EMBL" id="CP014671">
    <property type="protein sequence ID" value="ANX05483.1"/>
    <property type="molecule type" value="Genomic_DNA"/>
</dbReference>